<dbReference type="UniPathway" id="UPA00070">
    <property type="reaction ID" value="UER00117"/>
</dbReference>
<dbReference type="InterPro" id="IPR006680">
    <property type="entry name" value="Amidohydro-rel"/>
</dbReference>
<dbReference type="GO" id="GO:0004151">
    <property type="term" value="F:dihydroorotase activity"/>
    <property type="evidence" value="ECO:0007669"/>
    <property type="project" value="UniProtKB-EC"/>
</dbReference>
<organism evidence="9 10">
    <name type="scientific">Perkinsus olseni</name>
    <name type="common">Perkinsus atlanticus</name>
    <dbReference type="NCBI Taxonomy" id="32597"/>
    <lineage>
        <taxon>Eukaryota</taxon>
        <taxon>Sar</taxon>
        <taxon>Alveolata</taxon>
        <taxon>Perkinsozoa</taxon>
        <taxon>Perkinsea</taxon>
        <taxon>Perkinsida</taxon>
        <taxon>Perkinsidae</taxon>
        <taxon>Perkinsus</taxon>
    </lineage>
</organism>
<dbReference type="PANTHER" id="PTHR43137">
    <property type="entry name" value="DIHYDROOROTASE"/>
    <property type="match status" value="1"/>
</dbReference>
<dbReference type="Proteomes" id="UP000553632">
    <property type="component" value="Unassembled WGS sequence"/>
</dbReference>
<accession>A0A7J6UN49</accession>
<dbReference type="GO" id="GO:0006207">
    <property type="term" value="P:'de novo' pyrimidine nucleobase biosynthetic process"/>
    <property type="evidence" value="ECO:0007669"/>
    <property type="project" value="TreeGrafter"/>
</dbReference>
<reference evidence="9 10" key="1">
    <citation type="submission" date="2020-04" db="EMBL/GenBank/DDBJ databases">
        <title>Perkinsus olseni comparative genomics.</title>
        <authorList>
            <person name="Bogema D.R."/>
        </authorList>
    </citation>
    <scope>NUCLEOTIDE SEQUENCE [LARGE SCALE GENOMIC DNA]</scope>
    <source>
        <strain evidence="9 10">ATCC PRA-207</strain>
    </source>
</reference>
<evidence type="ECO:0000256" key="6">
    <source>
        <dbReference type="ARBA" id="ARBA00022833"/>
    </source>
</evidence>
<dbReference type="EMBL" id="JABANO010001039">
    <property type="protein sequence ID" value="KAF4758729.1"/>
    <property type="molecule type" value="Genomic_DNA"/>
</dbReference>
<dbReference type="InterPro" id="IPR002195">
    <property type="entry name" value="Dihydroorotase_CS"/>
</dbReference>
<keyword evidence="6" id="KW-0862">Zinc</keyword>
<dbReference type="HAMAP" id="MF_00219">
    <property type="entry name" value="PyrC_classII"/>
    <property type="match status" value="1"/>
</dbReference>
<evidence type="ECO:0000313" key="9">
    <source>
        <dbReference type="EMBL" id="KAF4758729.1"/>
    </source>
</evidence>
<dbReference type="AlphaFoldDB" id="A0A7J6UN49"/>
<feature type="domain" description="Amidohydrolase-related" evidence="8">
    <location>
        <begin position="83"/>
        <end position="174"/>
    </location>
</feature>
<sequence length="349" mass="38395">MAEEPSFTLPYCDDFHVHLRQDGMLKATVPAIRQGGVDRCIVMPNTYPPITNCDMARKYKEELEAIDPNVTFLMMLYLSPAIDVDDLEAAKRNGVVGVKSYPRGVTTGSESGVESYDVYAPVFEKMQELGISLHLHGEVPGASVMEAEELFLEQLHKLHRSYPKLKIVLEHCSTKAAVEAVKACGENVAATITAHHLDLTISEVVVGCNHNFCKPIPKLPSDRVALREVVASGNPKFFLGSDSAPHPRAKKEVGRGAAAGVYTQAHLLPYLAETFDSMSCIEKLRDFSCVFGARFFGLQLKTEDAIRLVKRTSTIPEFVGSQESLGCDSGQWIVPYRAGQSCAWSLEFL</sequence>
<dbReference type="GO" id="GO:0046872">
    <property type="term" value="F:metal ion binding"/>
    <property type="evidence" value="ECO:0007669"/>
    <property type="project" value="UniProtKB-KW"/>
</dbReference>
<evidence type="ECO:0000259" key="8">
    <source>
        <dbReference type="Pfam" id="PF04909"/>
    </source>
</evidence>
<evidence type="ECO:0000256" key="5">
    <source>
        <dbReference type="ARBA" id="ARBA00022801"/>
    </source>
</evidence>
<keyword evidence="4" id="KW-0479">Metal-binding</keyword>
<proteinExistence type="inferred from homology"/>
<dbReference type="SUPFAM" id="SSF51556">
    <property type="entry name" value="Metallo-dependent hydrolases"/>
    <property type="match status" value="1"/>
</dbReference>
<evidence type="ECO:0000256" key="1">
    <source>
        <dbReference type="ARBA" id="ARBA00004880"/>
    </source>
</evidence>
<keyword evidence="10" id="KW-1185">Reference proteome</keyword>
<evidence type="ECO:0000256" key="2">
    <source>
        <dbReference type="ARBA" id="ARBA00005631"/>
    </source>
</evidence>
<dbReference type="PIRSF" id="PIRSF001237">
    <property type="entry name" value="DHOdimr"/>
    <property type="match status" value="1"/>
</dbReference>
<keyword evidence="7" id="KW-0665">Pyrimidine biosynthesis</keyword>
<dbReference type="GO" id="GO:0005737">
    <property type="term" value="C:cytoplasm"/>
    <property type="evidence" value="ECO:0007669"/>
    <property type="project" value="TreeGrafter"/>
</dbReference>
<gene>
    <name evidence="9" type="ORF">FOZ63_033228</name>
</gene>
<evidence type="ECO:0000313" key="10">
    <source>
        <dbReference type="Proteomes" id="UP000553632"/>
    </source>
</evidence>
<evidence type="ECO:0000256" key="7">
    <source>
        <dbReference type="ARBA" id="ARBA00022975"/>
    </source>
</evidence>
<dbReference type="EC" id="3.5.2.3" evidence="3"/>
<comment type="pathway">
    <text evidence="1">Pyrimidine metabolism; UMP biosynthesis via de novo pathway; (S)-dihydroorotate from bicarbonate: step 3/3.</text>
</comment>
<protein>
    <recommendedName>
        <fullName evidence="3">dihydroorotase</fullName>
        <ecNumber evidence="3">3.5.2.3</ecNumber>
    </recommendedName>
</protein>
<dbReference type="Pfam" id="PF04909">
    <property type="entry name" value="Amidohydro_2"/>
    <property type="match status" value="1"/>
</dbReference>
<dbReference type="PANTHER" id="PTHR43137:SF1">
    <property type="entry name" value="DIHYDROOROTASE"/>
    <property type="match status" value="1"/>
</dbReference>
<comment type="caution">
    <text evidence="9">The sequence shown here is derived from an EMBL/GenBank/DDBJ whole genome shotgun (WGS) entry which is preliminary data.</text>
</comment>
<keyword evidence="5" id="KW-0378">Hydrolase</keyword>
<evidence type="ECO:0000256" key="4">
    <source>
        <dbReference type="ARBA" id="ARBA00022723"/>
    </source>
</evidence>
<evidence type="ECO:0000256" key="3">
    <source>
        <dbReference type="ARBA" id="ARBA00012860"/>
    </source>
</evidence>
<dbReference type="InterPro" id="IPR032466">
    <property type="entry name" value="Metal_Hydrolase"/>
</dbReference>
<dbReference type="GO" id="GO:0044205">
    <property type="term" value="P:'de novo' UMP biosynthetic process"/>
    <property type="evidence" value="ECO:0007669"/>
    <property type="project" value="UniProtKB-UniPathway"/>
</dbReference>
<name>A0A7J6UN49_PEROL</name>
<dbReference type="OMA" id="TLHHISM"/>
<dbReference type="NCBIfam" id="TIGR00856">
    <property type="entry name" value="pyrC_dimer"/>
    <property type="match status" value="1"/>
</dbReference>
<dbReference type="PROSITE" id="PS00483">
    <property type="entry name" value="DIHYDROOROTASE_2"/>
    <property type="match status" value="1"/>
</dbReference>
<dbReference type="Gene3D" id="3.20.20.140">
    <property type="entry name" value="Metal-dependent hydrolases"/>
    <property type="match status" value="1"/>
</dbReference>
<comment type="similarity">
    <text evidence="2">Belongs to the metallo-dependent hydrolases superfamily. DHOase family. Class II DHOase subfamily.</text>
</comment>
<dbReference type="InterPro" id="IPR004721">
    <property type="entry name" value="DHOdimr"/>
</dbReference>